<keyword evidence="2" id="KW-1185">Reference proteome</keyword>
<evidence type="ECO:0000313" key="3">
    <source>
        <dbReference type="RefSeq" id="XP_049318249.1"/>
    </source>
</evidence>
<dbReference type="RefSeq" id="XP_049318249.1">
    <property type="nucleotide sequence ID" value="XM_049462292.1"/>
</dbReference>
<reference evidence="3" key="1">
    <citation type="submission" date="2025-08" db="UniProtKB">
        <authorList>
            <consortium name="RefSeq"/>
        </authorList>
    </citation>
    <scope>IDENTIFICATION</scope>
    <source>
        <tissue evidence="3">Adult</tissue>
    </source>
</reference>
<sequence length="479" mass="53319">LKPEGHMYISSTDRTDSKLLKTATEKVVIKRPVDNLKLEGTLQVSRRDDYNEKQSSRLDSTKVVQKTVRSKYSHNKSSITLGEDNAILKTTNQMNFVSGKQAIPAANVSSEKPVDGLVVVSTKKVTTVIGGRVKKEAETEYVKRQERVNVIENVAKTNNVKNIVNVENKHDEAISMTENRIRRENKMIDTRINASSHESSSAQFKTSKIGNTSERVLSSTTMGEVTGQTHSTQCKFGEMQSATAKLNAAGSAKFMSDQTHSTQQKSTAVESSSSKTKSSSSAATVSKHFHHRRSDFTADTNVTNSVFHRKSISNDSNQIGSLTSNGKIHRKSILNLHEEPSSSVFPSERQSYSSIHRQSREQQDNNNSFLVSERRHFNTLSQSQSRDQASKFCNVHKTSSSSGIEFPSYSKHSERTVSRRNVNQSSISLGIDGASSTTLYRSEYKTVPSTTCAIHKIKEGAFQHTRNTNEHKFFKTVKN</sequence>
<feature type="region of interest" description="Disordered" evidence="1">
    <location>
        <begin position="251"/>
        <end position="289"/>
    </location>
</feature>
<feature type="region of interest" description="Disordered" evidence="1">
    <location>
        <begin position="192"/>
        <end position="230"/>
    </location>
</feature>
<feature type="region of interest" description="Disordered" evidence="1">
    <location>
        <begin position="337"/>
        <end position="365"/>
    </location>
</feature>
<protein>
    <submittedName>
        <fullName evidence="3">Uncharacterized protein LOC125775348</fullName>
    </submittedName>
</protein>
<organism evidence="2 3">
    <name type="scientific">Bactrocera dorsalis</name>
    <name type="common">Oriental fruit fly</name>
    <name type="synonym">Dacus dorsalis</name>
    <dbReference type="NCBI Taxonomy" id="27457"/>
    <lineage>
        <taxon>Eukaryota</taxon>
        <taxon>Metazoa</taxon>
        <taxon>Ecdysozoa</taxon>
        <taxon>Arthropoda</taxon>
        <taxon>Hexapoda</taxon>
        <taxon>Insecta</taxon>
        <taxon>Pterygota</taxon>
        <taxon>Neoptera</taxon>
        <taxon>Endopterygota</taxon>
        <taxon>Diptera</taxon>
        <taxon>Brachycera</taxon>
        <taxon>Muscomorpha</taxon>
        <taxon>Tephritoidea</taxon>
        <taxon>Tephritidae</taxon>
        <taxon>Bactrocera</taxon>
        <taxon>Bactrocera</taxon>
    </lineage>
</organism>
<evidence type="ECO:0000256" key="1">
    <source>
        <dbReference type="SAM" id="MobiDB-lite"/>
    </source>
</evidence>
<accession>A0ABM3K9T4</accession>
<feature type="region of interest" description="Disordered" evidence="1">
    <location>
        <begin position="47"/>
        <end position="69"/>
    </location>
</feature>
<evidence type="ECO:0000313" key="2">
    <source>
        <dbReference type="Proteomes" id="UP001652620"/>
    </source>
</evidence>
<feature type="compositionally biased region" description="Polar residues" evidence="1">
    <location>
        <begin position="341"/>
        <end position="356"/>
    </location>
</feature>
<dbReference type="Proteomes" id="UP001652620">
    <property type="component" value="Unplaced"/>
</dbReference>
<feature type="compositionally biased region" description="Low complexity" evidence="1">
    <location>
        <begin position="265"/>
        <end position="286"/>
    </location>
</feature>
<proteinExistence type="predicted"/>
<dbReference type="GeneID" id="125775348"/>
<gene>
    <name evidence="3" type="primary">LOC125775348</name>
</gene>
<feature type="compositionally biased region" description="Basic and acidic residues" evidence="1">
    <location>
        <begin position="47"/>
        <end position="60"/>
    </location>
</feature>
<feature type="non-terminal residue" evidence="3">
    <location>
        <position position="1"/>
    </location>
</feature>
<name>A0ABM3K9T4_BACDO</name>